<feature type="binding site" evidence="8">
    <location>
        <begin position="399"/>
        <end position="401"/>
    </location>
    <ligand>
        <name>FAD</name>
        <dbReference type="ChEBI" id="CHEBI:57692"/>
    </ligand>
</feature>
<comment type="caution">
    <text evidence="12">The sequence shown here is derived from an EMBL/GenBank/DDBJ whole genome shotgun (WGS) entry which is preliminary data.</text>
</comment>
<keyword evidence="4 8" id="KW-0285">Flavoprotein</keyword>
<evidence type="ECO:0000256" key="6">
    <source>
        <dbReference type="ARBA" id="ARBA00022991"/>
    </source>
</evidence>
<dbReference type="FunFam" id="1.10.579.10:FF:000003">
    <property type="entry name" value="Deoxyribodipyrimidine photo-lyase"/>
    <property type="match status" value="1"/>
</dbReference>
<feature type="binding site" evidence="8">
    <location>
        <position position="247"/>
    </location>
    <ligand>
        <name>FAD</name>
        <dbReference type="ChEBI" id="CHEBI:57692"/>
    </ligand>
</feature>
<evidence type="ECO:0000256" key="8">
    <source>
        <dbReference type="PIRSR" id="PIRSR602081-1"/>
    </source>
</evidence>
<organism evidence="12 13">
    <name type="scientific">Sphingomonas lycopersici</name>
    <dbReference type="NCBI Taxonomy" id="2951807"/>
    <lineage>
        <taxon>Bacteria</taxon>
        <taxon>Pseudomonadati</taxon>
        <taxon>Pseudomonadota</taxon>
        <taxon>Alphaproteobacteria</taxon>
        <taxon>Sphingomonadales</taxon>
        <taxon>Sphingomonadaceae</taxon>
        <taxon>Sphingomonas</taxon>
    </lineage>
</organism>
<dbReference type="PROSITE" id="PS51645">
    <property type="entry name" value="PHR_CRY_ALPHA_BETA"/>
    <property type="match status" value="1"/>
</dbReference>
<evidence type="ECO:0000256" key="2">
    <source>
        <dbReference type="ARBA" id="ARBA00013149"/>
    </source>
</evidence>
<dbReference type="SUPFAM" id="SSF48173">
    <property type="entry name" value="Cryptochrome/photolyase FAD-binding domain"/>
    <property type="match status" value="1"/>
</dbReference>
<dbReference type="PROSITE" id="PS00691">
    <property type="entry name" value="DNA_PHOTOLYASES_1_2"/>
    <property type="match status" value="1"/>
</dbReference>
<dbReference type="GO" id="GO:0009416">
    <property type="term" value="P:response to light stimulus"/>
    <property type="evidence" value="ECO:0007669"/>
    <property type="project" value="TreeGrafter"/>
</dbReference>
<dbReference type="InterPro" id="IPR005101">
    <property type="entry name" value="Cryptochr/Photolyase_FAD-bd"/>
</dbReference>
<dbReference type="GO" id="GO:0003904">
    <property type="term" value="F:deoxyribodipyrimidine photo-lyase activity"/>
    <property type="evidence" value="ECO:0007669"/>
    <property type="project" value="UniProtKB-EC"/>
</dbReference>
<dbReference type="Gene3D" id="3.40.50.620">
    <property type="entry name" value="HUPs"/>
    <property type="match status" value="1"/>
</dbReference>
<dbReference type="PRINTS" id="PR00147">
    <property type="entry name" value="DNAPHOTLYASE"/>
</dbReference>
<feature type="site" description="Electron transfer via tryptophanyl radical" evidence="9">
    <location>
        <position position="409"/>
    </location>
</feature>
<dbReference type="Proteomes" id="UP001165565">
    <property type="component" value="Unassembled WGS sequence"/>
</dbReference>
<dbReference type="InterPro" id="IPR002081">
    <property type="entry name" value="Cryptochrome/DNA_photolyase_1"/>
</dbReference>
<comment type="cofactor">
    <cofactor evidence="8">
        <name>FAD</name>
        <dbReference type="ChEBI" id="CHEBI:57692"/>
    </cofactor>
    <text evidence="8">Binds 1 FAD per subunit.</text>
</comment>
<feature type="binding site" evidence="8">
    <location>
        <begin position="259"/>
        <end position="263"/>
    </location>
    <ligand>
        <name>FAD</name>
        <dbReference type="ChEBI" id="CHEBI:57692"/>
    </ligand>
</feature>
<dbReference type="PANTHER" id="PTHR11455">
    <property type="entry name" value="CRYPTOCHROME"/>
    <property type="match status" value="1"/>
</dbReference>
<dbReference type="InterPro" id="IPR036155">
    <property type="entry name" value="Crypto/Photolyase_N_sf"/>
</dbReference>
<dbReference type="PANTHER" id="PTHR11455:SF9">
    <property type="entry name" value="CRYPTOCHROME CIRCADIAN CLOCK 5 ISOFORM X1"/>
    <property type="match status" value="1"/>
</dbReference>
<accession>A0AA41Z6Y3</accession>
<name>A0AA41Z6Y3_9SPHN</name>
<dbReference type="SUPFAM" id="SSF52425">
    <property type="entry name" value="Cryptochrome/photolyase, N-terminal domain"/>
    <property type="match status" value="1"/>
</dbReference>
<dbReference type="InterPro" id="IPR036134">
    <property type="entry name" value="Crypto/Photolyase_FAD-like_sf"/>
</dbReference>
<comment type="similarity">
    <text evidence="10">Belongs to the DNA photolyase family.</text>
</comment>
<dbReference type="GO" id="GO:0003677">
    <property type="term" value="F:DNA binding"/>
    <property type="evidence" value="ECO:0007669"/>
    <property type="project" value="TreeGrafter"/>
</dbReference>
<keyword evidence="5 8" id="KW-0274">FAD</keyword>
<protein>
    <recommendedName>
        <fullName evidence="3">Deoxyribodipyrimidine photo-lyase</fullName>
        <ecNumber evidence="2">4.1.99.3</ecNumber>
    </recommendedName>
</protein>
<feature type="site" description="Electron transfer via tryptophanyl radical" evidence="9">
    <location>
        <position position="386"/>
    </location>
</feature>
<evidence type="ECO:0000256" key="7">
    <source>
        <dbReference type="ARBA" id="ARBA00033999"/>
    </source>
</evidence>
<dbReference type="Pfam" id="PF03441">
    <property type="entry name" value="FAD_binding_7"/>
    <property type="match status" value="1"/>
</dbReference>
<comment type="catalytic activity">
    <reaction evidence="7">
        <text>cyclobutadipyrimidine (in DNA) = 2 pyrimidine residues (in DNA).</text>
        <dbReference type="EC" id="4.1.99.3"/>
    </reaction>
</comment>
<feature type="binding site" evidence="8">
    <location>
        <position position="299"/>
    </location>
    <ligand>
        <name>FAD</name>
        <dbReference type="ChEBI" id="CHEBI:57692"/>
    </ligand>
</feature>
<dbReference type="RefSeq" id="WP_265267761.1">
    <property type="nucleotide sequence ID" value="NZ_JANFAV010000001.1"/>
</dbReference>
<dbReference type="GO" id="GO:0071949">
    <property type="term" value="F:FAD binding"/>
    <property type="evidence" value="ECO:0007669"/>
    <property type="project" value="TreeGrafter"/>
</dbReference>
<dbReference type="GO" id="GO:0000719">
    <property type="term" value="P:photoreactive repair"/>
    <property type="evidence" value="ECO:0007669"/>
    <property type="project" value="UniProtKB-ARBA"/>
</dbReference>
<evidence type="ECO:0000256" key="9">
    <source>
        <dbReference type="PIRSR" id="PIRSR602081-2"/>
    </source>
</evidence>
<evidence type="ECO:0000256" key="3">
    <source>
        <dbReference type="ARBA" id="ARBA00014046"/>
    </source>
</evidence>
<comment type="cofactor">
    <cofactor evidence="1">
        <name>(6R)-5,10-methylene-5,6,7,8-tetrahydrofolate</name>
        <dbReference type="ChEBI" id="CHEBI:15636"/>
    </cofactor>
</comment>
<dbReference type="EMBL" id="JANFAV010000001">
    <property type="protein sequence ID" value="MCW6533731.1"/>
    <property type="molecule type" value="Genomic_DNA"/>
</dbReference>
<evidence type="ECO:0000256" key="5">
    <source>
        <dbReference type="ARBA" id="ARBA00022827"/>
    </source>
</evidence>
<evidence type="ECO:0000259" key="11">
    <source>
        <dbReference type="PROSITE" id="PS51645"/>
    </source>
</evidence>
<reference evidence="12" key="1">
    <citation type="submission" date="2022-06" db="EMBL/GenBank/DDBJ databases">
        <title>Sphingomonas sp. nov. isolated from rhizosphere soil of tomato.</title>
        <authorList>
            <person name="Dong H."/>
            <person name="Gao R."/>
        </authorList>
    </citation>
    <scope>NUCLEOTIDE SEQUENCE</scope>
    <source>
        <strain evidence="12">MMSM24</strain>
    </source>
</reference>
<evidence type="ECO:0000256" key="10">
    <source>
        <dbReference type="RuleBase" id="RU004182"/>
    </source>
</evidence>
<dbReference type="InterPro" id="IPR014729">
    <property type="entry name" value="Rossmann-like_a/b/a_fold"/>
</dbReference>
<dbReference type="InterPro" id="IPR006050">
    <property type="entry name" value="DNA_photolyase_N"/>
</dbReference>
<evidence type="ECO:0000313" key="13">
    <source>
        <dbReference type="Proteomes" id="UP001165565"/>
    </source>
</evidence>
<evidence type="ECO:0000256" key="4">
    <source>
        <dbReference type="ARBA" id="ARBA00022630"/>
    </source>
</evidence>
<proteinExistence type="inferred from homology"/>
<keyword evidence="13" id="KW-1185">Reference proteome</keyword>
<keyword evidence="6 10" id="KW-0157">Chromophore</keyword>
<dbReference type="AlphaFoldDB" id="A0AA41Z6Y3"/>
<dbReference type="Pfam" id="PF00875">
    <property type="entry name" value="DNA_photolyase"/>
    <property type="match status" value="1"/>
</dbReference>
<feature type="domain" description="Photolyase/cryptochrome alpha/beta" evidence="11">
    <location>
        <begin position="20"/>
        <end position="149"/>
    </location>
</feature>
<evidence type="ECO:0000313" key="12">
    <source>
        <dbReference type="EMBL" id="MCW6533731.1"/>
    </source>
</evidence>
<feature type="site" description="Electron transfer via tryptophanyl radical" evidence="9">
    <location>
        <position position="333"/>
    </location>
</feature>
<dbReference type="Gene3D" id="1.10.579.10">
    <property type="entry name" value="DNA Cyclobutane Dipyrimidine Photolyase, subunit A, domain 3"/>
    <property type="match status" value="1"/>
</dbReference>
<evidence type="ECO:0000256" key="1">
    <source>
        <dbReference type="ARBA" id="ARBA00001932"/>
    </source>
</evidence>
<dbReference type="InterPro" id="IPR018394">
    <property type="entry name" value="DNA_photolyase_1_CS_C"/>
</dbReference>
<sequence>MARLRLHGRPAEPTLSDPERPVILWFRADLRISDNPALNAAAATGRKIICIFVHDEESPGLRPLGGAARWWLHGSLEALDGDLRRRGAWLSIYRGRTQTIILGLAAETNAAAIFWNRRYGGAERQLDETLKSALKTQGVEAKSFNGHLLHEPWEIRTKAGQPFRVFSAFWRAAQETRDPVLPLPAPARLEPFRSDHRKGLQAVTLADLALEPSTPDWASGLRSSWRRGEQGAHDQLDRFLDKHIGNYAGFRDYPDRAATSRLSPYLRFGNISPRQLWHAAAAATHAEGHGTSYRNLEKFQTELGWREFSYHLLYRHPDLANRNLQPQFDAMPWRIDPQALRAWQTGRTGYPFVDAGMRELWHTGWMHNRVRMIVASFLVKHLLIDWRQGEQWFWDTLVDADPANNPASWQWVAGSGADAAPYFRVFNPVLQGEKFDPDGTYIRRWLPELSSLPSSSIHRPCELEGITAGYPERIVEHKQARARALQAYKDLRTTSAG</sequence>
<gene>
    <name evidence="12" type="ORF">NEE01_02920</name>
</gene>
<dbReference type="EC" id="4.1.99.3" evidence="2"/>
<dbReference type="Gene3D" id="1.25.40.80">
    <property type="match status" value="1"/>
</dbReference>